<evidence type="ECO:0000259" key="17">
    <source>
        <dbReference type="PROSITE" id="PS51195"/>
    </source>
</evidence>
<dbReference type="CDD" id="cd00268">
    <property type="entry name" value="DEADc"/>
    <property type="match status" value="1"/>
</dbReference>
<evidence type="ECO:0000256" key="9">
    <source>
        <dbReference type="ARBA" id="ARBA00022840"/>
    </source>
</evidence>
<feature type="domain" description="Helicase ATP-binding" evidence="15">
    <location>
        <begin position="196"/>
        <end position="394"/>
    </location>
</feature>
<feature type="compositionally biased region" description="Low complexity" evidence="14">
    <location>
        <begin position="113"/>
        <end position="132"/>
    </location>
</feature>
<dbReference type="Proteomes" id="UP000193467">
    <property type="component" value="Unassembled WGS sequence"/>
</dbReference>
<evidence type="ECO:0000256" key="12">
    <source>
        <dbReference type="PROSITE-ProRule" id="PRU00552"/>
    </source>
</evidence>
<comment type="function">
    <text evidence="11">ATP-dependent RNA helicase required for 60S ribosomal subunit synthesis. Involved in efficient pre-rRNA processing, predominantly at site A3, which is necessary for the normal formation of 25S and 5.8S rRNAs.</text>
</comment>
<evidence type="ECO:0000256" key="2">
    <source>
        <dbReference type="ARBA" id="ARBA00009334"/>
    </source>
</evidence>
<dbReference type="Pfam" id="PF00270">
    <property type="entry name" value="DEAD"/>
    <property type="match status" value="1"/>
</dbReference>
<keyword evidence="10" id="KW-0539">Nucleus</keyword>
<evidence type="ECO:0000256" key="6">
    <source>
        <dbReference type="ARBA" id="ARBA00022741"/>
    </source>
</evidence>
<evidence type="ECO:0000256" key="14">
    <source>
        <dbReference type="SAM" id="MobiDB-lite"/>
    </source>
</evidence>
<evidence type="ECO:0000256" key="10">
    <source>
        <dbReference type="ARBA" id="ARBA00023242"/>
    </source>
</evidence>
<dbReference type="InterPro" id="IPR000629">
    <property type="entry name" value="RNA-helicase_DEAD-box_CS"/>
</dbReference>
<comment type="caution">
    <text evidence="18">The sequence shown here is derived from an EMBL/GenBank/DDBJ whole genome shotgun (WGS) entry which is preliminary data.</text>
</comment>
<gene>
    <name evidence="18" type="ORF">BCR35DRAFT_300758</name>
</gene>
<feature type="short sequence motif" description="Q motif" evidence="12">
    <location>
        <begin position="167"/>
        <end position="193"/>
    </location>
</feature>
<evidence type="ECO:0000313" key="18">
    <source>
        <dbReference type="EMBL" id="ORY88997.1"/>
    </source>
</evidence>
<keyword evidence="7 13" id="KW-0378">Hydrolase</keyword>
<evidence type="ECO:0000259" key="15">
    <source>
        <dbReference type="PROSITE" id="PS51192"/>
    </source>
</evidence>
<dbReference type="AlphaFoldDB" id="A0A1Y2FY44"/>
<dbReference type="FunCoup" id="A0A1Y2FY44">
    <property type="interactions" value="185"/>
</dbReference>
<dbReference type="PROSITE" id="PS51192">
    <property type="entry name" value="HELICASE_ATP_BIND_1"/>
    <property type="match status" value="1"/>
</dbReference>
<feature type="domain" description="Helicase C-terminal" evidence="16">
    <location>
        <begin position="437"/>
        <end position="581"/>
    </location>
</feature>
<evidence type="ECO:0000256" key="4">
    <source>
        <dbReference type="ARBA" id="ARBA00022517"/>
    </source>
</evidence>
<dbReference type="InterPro" id="IPR044742">
    <property type="entry name" value="DEAD/DEAH_RhlB"/>
</dbReference>
<accession>A0A1Y2FY44</accession>
<feature type="compositionally biased region" description="Basic residues" evidence="14">
    <location>
        <begin position="88"/>
        <end position="97"/>
    </location>
</feature>
<dbReference type="Gene3D" id="3.40.50.300">
    <property type="entry name" value="P-loop containing nucleotide triphosphate hydrolases"/>
    <property type="match status" value="2"/>
</dbReference>
<dbReference type="InterPro" id="IPR014014">
    <property type="entry name" value="RNA_helicase_DEAD_Q_motif"/>
</dbReference>
<feature type="region of interest" description="Disordered" evidence="14">
    <location>
        <begin position="1"/>
        <end position="139"/>
    </location>
</feature>
<feature type="domain" description="DEAD-box RNA helicase Q" evidence="17">
    <location>
        <begin position="167"/>
        <end position="193"/>
    </location>
</feature>
<dbReference type="EMBL" id="MCGR01000007">
    <property type="protein sequence ID" value="ORY88997.1"/>
    <property type="molecule type" value="Genomic_DNA"/>
</dbReference>
<dbReference type="SUPFAM" id="SSF52540">
    <property type="entry name" value="P-loop containing nucleoside triphosphate hydrolases"/>
    <property type="match status" value="1"/>
</dbReference>
<keyword evidence="19" id="KW-1185">Reference proteome</keyword>
<evidence type="ECO:0000256" key="8">
    <source>
        <dbReference type="ARBA" id="ARBA00022806"/>
    </source>
</evidence>
<keyword evidence="5" id="KW-0698">rRNA processing</keyword>
<dbReference type="InterPro" id="IPR014001">
    <property type="entry name" value="Helicase_ATP-bd"/>
</dbReference>
<dbReference type="CDD" id="cd18787">
    <property type="entry name" value="SF2_C_DEAD"/>
    <property type="match status" value="1"/>
</dbReference>
<keyword evidence="4" id="KW-0690">Ribosome biogenesis</keyword>
<dbReference type="PROSITE" id="PS00039">
    <property type="entry name" value="DEAD_ATP_HELICASE"/>
    <property type="match status" value="1"/>
</dbReference>
<dbReference type="InterPro" id="IPR001650">
    <property type="entry name" value="Helicase_C-like"/>
</dbReference>
<feature type="compositionally biased region" description="Basic residues" evidence="14">
    <location>
        <begin position="24"/>
        <end position="34"/>
    </location>
</feature>
<reference evidence="18 19" key="1">
    <citation type="submission" date="2016-07" db="EMBL/GenBank/DDBJ databases">
        <title>Pervasive Adenine N6-methylation of Active Genes in Fungi.</title>
        <authorList>
            <consortium name="DOE Joint Genome Institute"/>
            <person name="Mondo S.J."/>
            <person name="Dannebaum R.O."/>
            <person name="Kuo R.C."/>
            <person name="Labutti K."/>
            <person name="Haridas S."/>
            <person name="Kuo A."/>
            <person name="Salamov A."/>
            <person name="Ahrendt S.R."/>
            <person name="Lipzen A."/>
            <person name="Sullivan W."/>
            <person name="Andreopoulos W.B."/>
            <person name="Clum A."/>
            <person name="Lindquist E."/>
            <person name="Daum C."/>
            <person name="Ramamoorthy G.K."/>
            <person name="Gryganskyi A."/>
            <person name="Culley D."/>
            <person name="Magnuson J.K."/>
            <person name="James T.Y."/>
            <person name="O'Malley M.A."/>
            <person name="Stajich J.E."/>
            <person name="Spatafora J.W."/>
            <person name="Visel A."/>
            <person name="Grigoriev I.V."/>
        </authorList>
    </citation>
    <scope>NUCLEOTIDE SEQUENCE [LARGE SCALE GENOMIC DNA]</scope>
    <source>
        <strain evidence="18 19">62-1032</strain>
    </source>
</reference>
<dbReference type="Pfam" id="PF00271">
    <property type="entry name" value="Helicase_C"/>
    <property type="match status" value="1"/>
</dbReference>
<evidence type="ECO:0000313" key="19">
    <source>
        <dbReference type="Proteomes" id="UP000193467"/>
    </source>
</evidence>
<dbReference type="GO" id="GO:0003724">
    <property type="term" value="F:RNA helicase activity"/>
    <property type="evidence" value="ECO:0007669"/>
    <property type="project" value="UniProtKB-EC"/>
</dbReference>
<dbReference type="PROSITE" id="PS51194">
    <property type="entry name" value="HELICASE_CTER"/>
    <property type="match status" value="1"/>
</dbReference>
<name>A0A1Y2FY44_9BASI</name>
<dbReference type="SMART" id="SM00487">
    <property type="entry name" value="DEXDc"/>
    <property type="match status" value="1"/>
</dbReference>
<protein>
    <recommendedName>
        <fullName evidence="3">RNA helicase</fullName>
        <ecNumber evidence="3">3.6.4.13</ecNumber>
    </recommendedName>
</protein>
<keyword evidence="8 13" id="KW-0347">Helicase</keyword>
<dbReference type="OrthoDB" id="196131at2759"/>
<dbReference type="GO" id="GO:0003676">
    <property type="term" value="F:nucleic acid binding"/>
    <property type="evidence" value="ECO:0007669"/>
    <property type="project" value="InterPro"/>
</dbReference>
<evidence type="ECO:0000259" key="16">
    <source>
        <dbReference type="PROSITE" id="PS51194"/>
    </source>
</evidence>
<dbReference type="InterPro" id="IPR027417">
    <property type="entry name" value="P-loop_NTPase"/>
</dbReference>
<evidence type="ECO:0000256" key="5">
    <source>
        <dbReference type="ARBA" id="ARBA00022552"/>
    </source>
</evidence>
<dbReference type="SMART" id="SM00490">
    <property type="entry name" value="HELICc"/>
    <property type="match status" value="1"/>
</dbReference>
<dbReference type="STRING" id="106004.A0A1Y2FY44"/>
<dbReference type="InterPro" id="IPR011545">
    <property type="entry name" value="DEAD/DEAH_box_helicase_dom"/>
</dbReference>
<dbReference type="GO" id="GO:0005524">
    <property type="term" value="F:ATP binding"/>
    <property type="evidence" value="ECO:0007669"/>
    <property type="project" value="UniProtKB-KW"/>
</dbReference>
<dbReference type="GO" id="GO:0016787">
    <property type="term" value="F:hydrolase activity"/>
    <property type="evidence" value="ECO:0007669"/>
    <property type="project" value="UniProtKB-KW"/>
</dbReference>
<evidence type="ECO:0000256" key="1">
    <source>
        <dbReference type="ARBA" id="ARBA00004604"/>
    </source>
</evidence>
<comment type="similarity">
    <text evidence="2">Belongs to the DEAD box helicase family. DDX5/DBP2 subfamily.</text>
</comment>
<keyword evidence="9 13" id="KW-0067">ATP-binding</keyword>
<feature type="compositionally biased region" description="Acidic residues" evidence="14">
    <location>
        <begin position="74"/>
        <end position="83"/>
    </location>
</feature>
<proteinExistence type="inferred from homology"/>
<evidence type="ECO:0000256" key="7">
    <source>
        <dbReference type="ARBA" id="ARBA00022801"/>
    </source>
</evidence>
<organism evidence="18 19">
    <name type="scientific">Leucosporidium creatinivorum</name>
    <dbReference type="NCBI Taxonomy" id="106004"/>
    <lineage>
        <taxon>Eukaryota</taxon>
        <taxon>Fungi</taxon>
        <taxon>Dikarya</taxon>
        <taxon>Basidiomycota</taxon>
        <taxon>Pucciniomycotina</taxon>
        <taxon>Microbotryomycetes</taxon>
        <taxon>Leucosporidiales</taxon>
        <taxon>Leucosporidium</taxon>
    </lineage>
</organism>
<evidence type="ECO:0000256" key="11">
    <source>
        <dbReference type="ARBA" id="ARBA00037449"/>
    </source>
</evidence>
<dbReference type="EC" id="3.6.4.13" evidence="3"/>
<sequence>MTASRKGVDSTDTPPLSEAERAIKKAAKKARKEARRAEAAAAELVTDTSMVDAAEEDGSSSKKSKKDKKRKAEEQEETTEEQNEDKKEKKKSKKDKKSKKEATTEATTEDDSTAPATLTSTPLASTSGTPAPTITPPSSDEVAAFLTENRVSYEPPETATSLFPPVLSFAALPLDAGLKKGLAAYTKPTPIQSASFPVMMSGRDVIGIAETGSGKTVSFGVPAIQHILSLPSHSSNPKKAPISVLVVAPTRELAMQTHTNLAAVASGLPSISSVCIYGGVSKDDQKKLIRQGPRIVVGTPGRLLDLAREGALPLGQVSWLVLDEADRMLDKGFENDIREIIKMCLPLPSSPLGPIGAAGSASIPSSRMTCMFSATWPMTVRKLASDFMCSPIRITVGADELTANSRVEQSVTVLSDGREKEQRLLGVLKDHGFTKGGKRGAGVGTDREKALVFALYKKEATRVMEFLERNGYEVGCIQGDMTQEKRTKSLADFKEGKVQILVATDVAARGLDIPKVELVINQTFPLTIEDYIHRIGRTGRAGRKGKSVTFFTEADKAHAGELIRVLKDGGHSVPEGMYQWGTTIKKATHSTYGAYFREDVKGTAKKIKF</sequence>
<dbReference type="InParanoid" id="A0A1Y2FY44"/>
<keyword evidence="6 13" id="KW-0547">Nucleotide-binding</keyword>
<dbReference type="PROSITE" id="PS51195">
    <property type="entry name" value="Q_MOTIF"/>
    <property type="match status" value="1"/>
</dbReference>
<evidence type="ECO:0000256" key="3">
    <source>
        <dbReference type="ARBA" id="ARBA00012552"/>
    </source>
</evidence>
<evidence type="ECO:0000256" key="13">
    <source>
        <dbReference type="RuleBase" id="RU000492"/>
    </source>
</evidence>
<dbReference type="PANTHER" id="PTHR47958">
    <property type="entry name" value="ATP-DEPENDENT RNA HELICASE DBP3"/>
    <property type="match status" value="1"/>
</dbReference>
<comment type="subcellular location">
    <subcellularLocation>
        <location evidence="1">Nucleus</location>
        <location evidence="1">Nucleolus</location>
    </subcellularLocation>
</comment>